<feature type="domain" description="RNA polymerase sigma-70 region 2" evidence="5">
    <location>
        <begin position="22"/>
        <end position="88"/>
    </location>
</feature>
<dbReference type="Pfam" id="PF04542">
    <property type="entry name" value="Sigma70_r2"/>
    <property type="match status" value="1"/>
</dbReference>
<keyword evidence="4" id="KW-0804">Transcription</keyword>
<feature type="domain" description="RNA polymerase sigma factor 70 region 4 type 2" evidence="6">
    <location>
        <begin position="113"/>
        <end position="163"/>
    </location>
</feature>
<dbReference type="InterPro" id="IPR007627">
    <property type="entry name" value="RNA_pol_sigma70_r2"/>
</dbReference>
<dbReference type="AlphaFoldDB" id="A0A410FVV8"/>
<dbReference type="CDD" id="cd06171">
    <property type="entry name" value="Sigma70_r4"/>
    <property type="match status" value="1"/>
</dbReference>
<evidence type="ECO:0000259" key="6">
    <source>
        <dbReference type="Pfam" id="PF08281"/>
    </source>
</evidence>
<dbReference type="InterPro" id="IPR013249">
    <property type="entry name" value="RNA_pol_sigma70_r4_t2"/>
</dbReference>
<dbReference type="PANTHER" id="PTHR43133">
    <property type="entry name" value="RNA POLYMERASE ECF-TYPE SIGMA FACTO"/>
    <property type="match status" value="1"/>
</dbReference>
<accession>A0A410FVV8</accession>
<organism evidence="7 8">
    <name type="scientific">Bipolaricaulis sibiricus</name>
    <dbReference type="NCBI Taxonomy" id="2501609"/>
    <lineage>
        <taxon>Bacteria</taxon>
        <taxon>Candidatus Bipolaricaulota</taxon>
        <taxon>Candidatus Bipolaricaulia</taxon>
        <taxon>Candidatus Bipolaricaulales</taxon>
        <taxon>Candidatus Bipolaricaulaceae</taxon>
        <taxon>Candidatus Bipolaricaulis</taxon>
    </lineage>
</organism>
<dbReference type="InterPro" id="IPR014284">
    <property type="entry name" value="RNA_pol_sigma-70_dom"/>
</dbReference>
<dbReference type="NCBIfam" id="TIGR02937">
    <property type="entry name" value="sigma70-ECF"/>
    <property type="match status" value="1"/>
</dbReference>
<gene>
    <name evidence="7" type="ORF">BIP78_1440</name>
</gene>
<evidence type="ECO:0000256" key="1">
    <source>
        <dbReference type="ARBA" id="ARBA00010641"/>
    </source>
</evidence>
<evidence type="ECO:0000256" key="2">
    <source>
        <dbReference type="ARBA" id="ARBA00023015"/>
    </source>
</evidence>
<dbReference type="InterPro" id="IPR036388">
    <property type="entry name" value="WH-like_DNA-bd_sf"/>
</dbReference>
<sequence length="169" mass="19503">MADEEQLVARVAEGDGDAFRTLYERYADRVFRYALTLLWDRHLAEDVMQETMVAAWKGAGQFEGRSRVSTWLFGIARHQAFRARRSDAKGQRVPEETDEVPDPAPLLEREMHVQRAVESLPPEQREVVYLAFYEGLPYEEIARVQGVPEGTVKSRMFHAKRKLAEVLRP</sequence>
<dbReference type="SUPFAM" id="SSF88946">
    <property type="entry name" value="Sigma2 domain of RNA polymerase sigma factors"/>
    <property type="match status" value="1"/>
</dbReference>
<proteinExistence type="inferred from homology"/>
<protein>
    <submittedName>
        <fullName evidence="7">Sigma-24 (FecI-like)</fullName>
    </submittedName>
</protein>
<evidence type="ECO:0000313" key="7">
    <source>
        <dbReference type="EMBL" id="QAA77206.1"/>
    </source>
</evidence>
<dbReference type="InterPro" id="IPR039425">
    <property type="entry name" value="RNA_pol_sigma-70-like"/>
</dbReference>
<evidence type="ECO:0000256" key="4">
    <source>
        <dbReference type="ARBA" id="ARBA00023163"/>
    </source>
</evidence>
<comment type="similarity">
    <text evidence="1">Belongs to the sigma-70 factor family. ECF subfamily.</text>
</comment>
<keyword evidence="2" id="KW-0805">Transcription regulation</keyword>
<dbReference type="InterPro" id="IPR013324">
    <property type="entry name" value="RNA_pol_sigma_r3/r4-like"/>
</dbReference>
<dbReference type="GO" id="GO:0006352">
    <property type="term" value="P:DNA-templated transcription initiation"/>
    <property type="evidence" value="ECO:0007669"/>
    <property type="project" value="InterPro"/>
</dbReference>
<evidence type="ECO:0000259" key="5">
    <source>
        <dbReference type="Pfam" id="PF04542"/>
    </source>
</evidence>
<evidence type="ECO:0000256" key="3">
    <source>
        <dbReference type="ARBA" id="ARBA00023082"/>
    </source>
</evidence>
<dbReference type="InterPro" id="IPR013325">
    <property type="entry name" value="RNA_pol_sigma_r2"/>
</dbReference>
<evidence type="ECO:0000313" key="8">
    <source>
        <dbReference type="Proteomes" id="UP000287233"/>
    </source>
</evidence>
<dbReference type="Pfam" id="PF08281">
    <property type="entry name" value="Sigma70_r4_2"/>
    <property type="match status" value="1"/>
</dbReference>
<keyword evidence="3" id="KW-0731">Sigma factor</keyword>
<reference evidence="8" key="1">
    <citation type="submission" date="2018-12" db="EMBL/GenBank/DDBJ databases">
        <title>Complete genome sequence of an uncultured bacterium of the candidate phylum Bipolaricaulota.</title>
        <authorList>
            <person name="Kadnikov V.V."/>
            <person name="Mardanov A.V."/>
            <person name="Beletsky A.V."/>
            <person name="Frank Y.A."/>
            <person name="Karnachuk O.V."/>
            <person name="Ravin N.V."/>
        </authorList>
    </citation>
    <scope>NUCLEOTIDE SEQUENCE [LARGE SCALE GENOMIC DNA]</scope>
</reference>
<dbReference type="PANTHER" id="PTHR43133:SF32">
    <property type="entry name" value="BLR3042 PROTEIN"/>
    <property type="match status" value="1"/>
</dbReference>
<dbReference type="SUPFAM" id="SSF88659">
    <property type="entry name" value="Sigma3 and sigma4 domains of RNA polymerase sigma factors"/>
    <property type="match status" value="1"/>
</dbReference>
<dbReference type="Proteomes" id="UP000287233">
    <property type="component" value="Chromosome"/>
</dbReference>
<dbReference type="KEGG" id="bih:BIP78_1440"/>
<name>A0A410FVV8_BIPS1</name>
<dbReference type="Gene3D" id="1.10.10.10">
    <property type="entry name" value="Winged helix-like DNA-binding domain superfamily/Winged helix DNA-binding domain"/>
    <property type="match status" value="1"/>
</dbReference>
<dbReference type="Gene3D" id="1.10.1740.10">
    <property type="match status" value="1"/>
</dbReference>
<dbReference type="EMBL" id="CP034928">
    <property type="protein sequence ID" value="QAA77206.1"/>
    <property type="molecule type" value="Genomic_DNA"/>
</dbReference>
<dbReference type="GO" id="GO:0003677">
    <property type="term" value="F:DNA binding"/>
    <property type="evidence" value="ECO:0007669"/>
    <property type="project" value="InterPro"/>
</dbReference>
<dbReference type="GO" id="GO:0016987">
    <property type="term" value="F:sigma factor activity"/>
    <property type="evidence" value="ECO:0007669"/>
    <property type="project" value="UniProtKB-KW"/>
</dbReference>